<name>A0A410RMX2_CORCK</name>
<evidence type="ECO:0000313" key="2">
    <source>
        <dbReference type="Proteomes" id="UP000288758"/>
    </source>
</evidence>
<accession>A0A410RMX2</accession>
<dbReference type="EMBL" id="CP034669">
    <property type="protein sequence ID" value="QAT83324.1"/>
    <property type="molecule type" value="Genomic_DNA"/>
</dbReference>
<protein>
    <submittedName>
        <fullName evidence="1">Putative 2,3-cyclic-nucleotide 2-phosphodiesterase</fullName>
    </submittedName>
</protein>
<evidence type="ECO:0000313" key="1">
    <source>
        <dbReference type="EMBL" id="QAT83324.1"/>
    </source>
</evidence>
<dbReference type="AlphaFoldDB" id="A0A410RMX2"/>
<dbReference type="RefSeq" id="WP_240672777.1">
    <property type="nucleotide sequence ID" value="NZ_CP034669.1"/>
</dbReference>
<gene>
    <name evidence="1" type="primary">yfkN</name>
    <name evidence="1" type="ORF">EJ065_1726</name>
</gene>
<dbReference type="Proteomes" id="UP000288758">
    <property type="component" value="Chromosome"/>
</dbReference>
<sequence length="58" mass="6371">MLWSSADGVRDYVARYMQEHQGLSPDAVNTCNFTLAPDLYAHDFQATLGPAKCAPVVQ</sequence>
<organism evidence="1 2">
    <name type="scientific">Corallococcus coralloides</name>
    <name type="common">Myxococcus coralloides</name>
    <dbReference type="NCBI Taxonomy" id="184914"/>
    <lineage>
        <taxon>Bacteria</taxon>
        <taxon>Pseudomonadati</taxon>
        <taxon>Myxococcota</taxon>
        <taxon>Myxococcia</taxon>
        <taxon>Myxococcales</taxon>
        <taxon>Cystobacterineae</taxon>
        <taxon>Myxococcaceae</taxon>
        <taxon>Corallococcus</taxon>
    </lineage>
</organism>
<reference evidence="1 2" key="1">
    <citation type="submission" date="2018-12" db="EMBL/GenBank/DDBJ databases">
        <title>Complete Genome Sequence of the Corallopyronin A producing Myxobacterium Corallococcus coralloides B035.</title>
        <authorList>
            <person name="Bouhired S.M."/>
            <person name="Rupp O."/>
            <person name="Blom J."/>
            <person name="Schaeberle T.F."/>
            <person name="Kehraus S."/>
            <person name="Schiefer A."/>
            <person name="Pfarr K."/>
            <person name="Goesmann A."/>
            <person name="Hoerauf A."/>
            <person name="Koenig G.M."/>
        </authorList>
    </citation>
    <scope>NUCLEOTIDE SEQUENCE [LARGE SCALE GENOMIC DNA]</scope>
    <source>
        <strain evidence="1 2">B035</strain>
    </source>
</reference>
<proteinExistence type="predicted"/>